<reference evidence="3 4" key="1">
    <citation type="submission" date="2017-04" db="EMBL/GenBank/DDBJ databases">
        <title>Complete Genome Sequence of the Bacillus horikoshii 20a strain from Cuatro Cienegas, Coahuila, Mexico.</title>
        <authorList>
            <person name="Zarza E."/>
            <person name="Alcaraz L.D."/>
            <person name="Aguilar-Salinas B."/>
            <person name="Islas A."/>
            <person name="Olmedo-Alvarez G."/>
        </authorList>
    </citation>
    <scope>NUCLEOTIDE SEQUENCE [LARGE SCALE GENOMIC DNA]</scope>
    <source>
        <strain evidence="3 4">20a</strain>
    </source>
</reference>
<dbReference type="Proteomes" id="UP000195573">
    <property type="component" value="Chromosome"/>
</dbReference>
<accession>A0ABM6KEV7</accession>
<protein>
    <recommendedName>
        <fullName evidence="2">D-alanyl-D-alanine carboxypeptidase-like core domain-containing protein</fullName>
    </recommendedName>
</protein>
<evidence type="ECO:0000256" key="1">
    <source>
        <dbReference type="SAM" id="MobiDB-lite"/>
    </source>
</evidence>
<dbReference type="EMBL" id="CP020880">
    <property type="protein sequence ID" value="ART74967.1"/>
    <property type="molecule type" value="Genomic_DNA"/>
</dbReference>
<name>A0ABM6KEV7_9BACI</name>
<dbReference type="InterPro" id="IPR009045">
    <property type="entry name" value="Zn_M74/Hedgehog-like"/>
</dbReference>
<dbReference type="Pfam" id="PF02557">
    <property type="entry name" value="VanY"/>
    <property type="match status" value="1"/>
</dbReference>
<evidence type="ECO:0000259" key="2">
    <source>
        <dbReference type="Pfam" id="PF02557"/>
    </source>
</evidence>
<organism evidence="3 4">
    <name type="scientific">Sutcliffiella horikoshii</name>
    <dbReference type="NCBI Taxonomy" id="79883"/>
    <lineage>
        <taxon>Bacteria</taxon>
        <taxon>Bacillati</taxon>
        <taxon>Bacillota</taxon>
        <taxon>Bacilli</taxon>
        <taxon>Bacillales</taxon>
        <taxon>Bacillaceae</taxon>
        <taxon>Sutcliffiella</taxon>
    </lineage>
</organism>
<dbReference type="PROSITE" id="PS51257">
    <property type="entry name" value="PROKAR_LIPOPROTEIN"/>
    <property type="match status" value="1"/>
</dbReference>
<dbReference type="SUPFAM" id="SSF55166">
    <property type="entry name" value="Hedgehog/DD-peptidase"/>
    <property type="match status" value="1"/>
</dbReference>
<sequence>MLKKGIICGVGLSLLAGCTGFESLLDEKEVLIGTQHATKTAVPQMADYDMDWNVFFEKEPDDGDDVAAAEDDTEDPANEEEPAEPAEEEKTEEPEESAEPEAIPVVANPGAMNVMVNKFWSLPEGYRPADLIKPNVLFSFGDENSDRSKLRAEAAESLEIMFNVAKGEGIELYARSGFRSYETQEAIFKNEVATFGYEQAVLYVALPGTSEHQTGLAMDITAKSVGLELVEAFEGTAEGKWLAANAHHYGFILRYPKGKTNITGYAFEPWHFRYVGVDVAGEIYTKGLTFEEYMGDVREF</sequence>
<evidence type="ECO:0000313" key="4">
    <source>
        <dbReference type="Proteomes" id="UP000195573"/>
    </source>
</evidence>
<gene>
    <name evidence="3" type="ORF">B4U37_02425</name>
</gene>
<dbReference type="InterPro" id="IPR058193">
    <property type="entry name" value="VanY/YodJ_core_dom"/>
</dbReference>
<dbReference type="InterPro" id="IPR052179">
    <property type="entry name" value="DD-CPase-like"/>
</dbReference>
<dbReference type="Gene3D" id="3.30.1380.10">
    <property type="match status" value="1"/>
</dbReference>
<proteinExistence type="predicted"/>
<feature type="domain" description="D-alanyl-D-alanine carboxypeptidase-like core" evidence="2">
    <location>
        <begin position="148"/>
        <end position="276"/>
    </location>
</feature>
<feature type="compositionally biased region" description="Acidic residues" evidence="1">
    <location>
        <begin position="59"/>
        <end position="99"/>
    </location>
</feature>
<feature type="region of interest" description="Disordered" evidence="1">
    <location>
        <begin position="57"/>
        <end position="102"/>
    </location>
</feature>
<evidence type="ECO:0000313" key="3">
    <source>
        <dbReference type="EMBL" id="ART74967.1"/>
    </source>
</evidence>
<keyword evidence="4" id="KW-1185">Reference proteome</keyword>
<dbReference type="PANTHER" id="PTHR34385">
    <property type="entry name" value="D-ALANYL-D-ALANINE CARBOXYPEPTIDASE"/>
    <property type="match status" value="1"/>
</dbReference>
<dbReference type="InterPro" id="IPR003709">
    <property type="entry name" value="VanY-like_core_dom"/>
</dbReference>
<dbReference type="CDD" id="cd14852">
    <property type="entry name" value="LD-carboxypeptidase"/>
    <property type="match status" value="1"/>
</dbReference>
<dbReference type="PANTHER" id="PTHR34385:SF1">
    <property type="entry name" value="PEPTIDOGLYCAN L-ALANYL-D-GLUTAMATE ENDOPEPTIDASE CWLK"/>
    <property type="match status" value="1"/>
</dbReference>